<gene>
    <name evidence="1" type="ORF">SU60_13180</name>
</gene>
<evidence type="ECO:0000313" key="1">
    <source>
        <dbReference type="EMBL" id="KIN10560.1"/>
    </source>
</evidence>
<dbReference type="EMBL" id="JXOK01000049">
    <property type="protein sequence ID" value="KIN10560.1"/>
    <property type="molecule type" value="Genomic_DNA"/>
</dbReference>
<reference evidence="1 2" key="1">
    <citation type="submission" date="2015-01" db="EMBL/GenBank/DDBJ databases">
        <title>Draft genome of Vibrio mytili type strain CAIM 528.</title>
        <authorList>
            <person name="Gonzalez-Castillo A."/>
            <person name="Gomez-Gil B."/>
            <person name="Enciso-Ibarra J."/>
        </authorList>
    </citation>
    <scope>NUCLEOTIDE SEQUENCE [LARGE SCALE GENOMIC DNA]</scope>
    <source>
        <strain evidence="1 2">CAIM 528</strain>
    </source>
</reference>
<dbReference type="AlphaFoldDB" id="A0A0C3I6B4"/>
<dbReference type="Proteomes" id="UP000031977">
    <property type="component" value="Unassembled WGS sequence"/>
</dbReference>
<proteinExistence type="predicted"/>
<dbReference type="STRING" id="50718.SU60_13180"/>
<protein>
    <submittedName>
        <fullName evidence="1">Uncharacterized protein</fullName>
    </submittedName>
</protein>
<name>A0A0C3I6B4_9VIBR</name>
<organism evidence="1 2">
    <name type="scientific">Vibrio mytili</name>
    <dbReference type="NCBI Taxonomy" id="50718"/>
    <lineage>
        <taxon>Bacteria</taxon>
        <taxon>Pseudomonadati</taxon>
        <taxon>Pseudomonadota</taxon>
        <taxon>Gammaproteobacteria</taxon>
        <taxon>Vibrionales</taxon>
        <taxon>Vibrionaceae</taxon>
        <taxon>Vibrio</taxon>
    </lineage>
</organism>
<accession>A0A0C3I6B4</accession>
<dbReference type="OrthoDB" id="5904777at2"/>
<sequence length="125" mass="14283">MSSKSVSLELLFLSVINYEAPISDLEEYLLMVRRLERQFTTTVMLSNPVDIDLNYGGKNGFICVLSKDLNLSFSKSGALLETLSVLVKLSAYERNSLLKILRQFNRFSIDVAYQDDVFLRFNLSK</sequence>
<comment type="caution">
    <text evidence="1">The sequence shown here is derived from an EMBL/GenBank/DDBJ whole genome shotgun (WGS) entry which is preliminary data.</text>
</comment>
<dbReference type="RefSeq" id="WP_041155904.1">
    <property type="nucleotide sequence ID" value="NZ_CBCRVP010000002.1"/>
</dbReference>
<evidence type="ECO:0000313" key="2">
    <source>
        <dbReference type="Proteomes" id="UP000031977"/>
    </source>
</evidence>
<keyword evidence="2" id="KW-1185">Reference proteome</keyword>